<dbReference type="GO" id="GO:0003723">
    <property type="term" value="F:RNA binding"/>
    <property type="evidence" value="ECO:0007669"/>
    <property type="project" value="UniProtKB-UniRule"/>
</dbReference>
<dbReference type="Pfam" id="PF22458">
    <property type="entry name" value="RsmF-B_ferredox"/>
    <property type="match status" value="1"/>
</dbReference>
<dbReference type="PROSITE" id="PS01153">
    <property type="entry name" value="NOL1_NOP2_SUN"/>
    <property type="match status" value="1"/>
</dbReference>
<keyword evidence="9 14" id="KW-0949">S-adenosyl-L-methionine</keyword>
<evidence type="ECO:0000256" key="14">
    <source>
        <dbReference type="PROSITE-ProRule" id="PRU01023"/>
    </source>
</evidence>
<feature type="binding site" evidence="14">
    <location>
        <position position="331"/>
    </location>
    <ligand>
        <name>S-adenosyl-L-methionine</name>
        <dbReference type="ChEBI" id="CHEBI:59789"/>
    </ligand>
</feature>
<evidence type="ECO:0000256" key="2">
    <source>
        <dbReference type="ARBA" id="ARBA00004496"/>
    </source>
</evidence>
<evidence type="ECO:0000256" key="9">
    <source>
        <dbReference type="ARBA" id="ARBA00022691"/>
    </source>
</evidence>
<dbReference type="InterPro" id="IPR049560">
    <property type="entry name" value="MeTrfase_RsmB-F_NOP2_cat"/>
</dbReference>
<comment type="caution">
    <text evidence="16">The sequence shown here is derived from an EMBL/GenBank/DDBJ whole genome shotgun (WGS) entry which is preliminary data.</text>
</comment>
<dbReference type="RefSeq" id="WP_119111518.1">
    <property type="nucleotide sequence ID" value="NZ_CBCSEO010000001.1"/>
</dbReference>
<evidence type="ECO:0000259" key="15">
    <source>
        <dbReference type="PROSITE" id="PS51686"/>
    </source>
</evidence>
<keyword evidence="6" id="KW-0698">rRNA processing</keyword>
<evidence type="ECO:0000256" key="8">
    <source>
        <dbReference type="ARBA" id="ARBA00022679"/>
    </source>
</evidence>
<evidence type="ECO:0000256" key="10">
    <source>
        <dbReference type="ARBA" id="ARBA00022884"/>
    </source>
</evidence>
<dbReference type="Proteomes" id="UP000265816">
    <property type="component" value="Unassembled WGS sequence"/>
</dbReference>
<comment type="similarity">
    <text evidence="3 14">Belongs to the class I-like SAM-binding methyltransferase superfamily. RsmB/NOP family.</text>
</comment>
<feature type="active site" description="Nucleophile" evidence="14">
    <location>
        <position position="384"/>
    </location>
</feature>
<comment type="subcellular location">
    <subcellularLocation>
        <location evidence="2">Cytoplasm</location>
    </subcellularLocation>
</comment>
<dbReference type="InterPro" id="IPR006027">
    <property type="entry name" value="NusB_RsmB_TIM44"/>
</dbReference>
<proteinExistence type="inferred from homology"/>
<organism evidence="16 17">
    <name type="scientific">Mesobacillus zeae</name>
    <dbReference type="NCBI Taxonomy" id="1917180"/>
    <lineage>
        <taxon>Bacteria</taxon>
        <taxon>Bacillati</taxon>
        <taxon>Bacillota</taxon>
        <taxon>Bacilli</taxon>
        <taxon>Bacillales</taxon>
        <taxon>Bacillaceae</taxon>
        <taxon>Mesobacillus</taxon>
    </lineage>
</organism>
<dbReference type="InterPro" id="IPR054728">
    <property type="entry name" value="RsmB-like_ferredoxin"/>
</dbReference>
<dbReference type="InterPro" id="IPR004573">
    <property type="entry name" value="rRNA_ssu_MeTfrase_B"/>
</dbReference>
<evidence type="ECO:0000256" key="12">
    <source>
        <dbReference type="ARBA" id="ARBA00031088"/>
    </source>
</evidence>
<dbReference type="InterPro" id="IPR001678">
    <property type="entry name" value="MeTrfase_RsmB-F_NOP2_dom"/>
</dbReference>
<evidence type="ECO:0000256" key="4">
    <source>
        <dbReference type="ARBA" id="ARBA00012140"/>
    </source>
</evidence>
<keyword evidence="5" id="KW-0963">Cytoplasm</keyword>
<dbReference type="FunFam" id="3.40.50.150:FF:000022">
    <property type="entry name" value="Ribosomal RNA small subunit methyltransferase B"/>
    <property type="match status" value="1"/>
</dbReference>
<comment type="catalytic activity">
    <reaction evidence="13">
        <text>cytidine(967) in 16S rRNA + S-adenosyl-L-methionine = 5-methylcytidine(967) in 16S rRNA + S-adenosyl-L-homocysteine + H(+)</text>
        <dbReference type="Rhea" id="RHEA:42748"/>
        <dbReference type="Rhea" id="RHEA-COMP:10219"/>
        <dbReference type="Rhea" id="RHEA-COMP:10220"/>
        <dbReference type="ChEBI" id="CHEBI:15378"/>
        <dbReference type="ChEBI" id="CHEBI:57856"/>
        <dbReference type="ChEBI" id="CHEBI:59789"/>
        <dbReference type="ChEBI" id="CHEBI:74483"/>
        <dbReference type="ChEBI" id="CHEBI:82748"/>
        <dbReference type="EC" id="2.1.1.176"/>
    </reaction>
</comment>
<feature type="binding site" evidence="14">
    <location>
        <position position="312"/>
    </location>
    <ligand>
        <name>S-adenosyl-L-methionine</name>
        <dbReference type="ChEBI" id="CHEBI:59789"/>
    </ligand>
</feature>
<reference evidence="16 17" key="1">
    <citation type="submission" date="2018-08" db="EMBL/GenBank/DDBJ databases">
        <title>Bacillus jemisoniae sp. nov., Bacillus chryseoplanitiae sp. nov., Bacillus resnikiae sp. nov., and Bacillus frankliniae sp. nov., isolated from Viking spacecraft and associated surfaces.</title>
        <authorList>
            <person name="Seuylemezian A."/>
            <person name="Vaishampayan P."/>
        </authorList>
    </citation>
    <scope>NUCLEOTIDE SEQUENCE [LARGE SCALE GENOMIC DNA]</scope>
    <source>
        <strain evidence="16 17">JJ-247</strain>
    </source>
</reference>
<dbReference type="FunFam" id="3.30.70.1170:FF:000003">
    <property type="entry name" value="16S rRNA (Cytosine(967)-C(5))-methyltransferase RsmB"/>
    <property type="match status" value="1"/>
</dbReference>
<keyword evidence="8 14" id="KW-0808">Transferase</keyword>
<evidence type="ECO:0000256" key="3">
    <source>
        <dbReference type="ARBA" id="ARBA00007494"/>
    </source>
</evidence>
<dbReference type="NCBIfam" id="TIGR00563">
    <property type="entry name" value="rsmB"/>
    <property type="match status" value="1"/>
</dbReference>
<evidence type="ECO:0000256" key="7">
    <source>
        <dbReference type="ARBA" id="ARBA00022603"/>
    </source>
</evidence>
<evidence type="ECO:0000256" key="5">
    <source>
        <dbReference type="ARBA" id="ARBA00022490"/>
    </source>
</evidence>
<evidence type="ECO:0000256" key="6">
    <source>
        <dbReference type="ARBA" id="ARBA00022552"/>
    </source>
</evidence>
<dbReference type="EC" id="2.1.1.176" evidence="4"/>
<dbReference type="PANTHER" id="PTHR22807">
    <property type="entry name" value="NOP2 YEAST -RELATED NOL1/NOP2/FMU SUN DOMAIN-CONTAINING"/>
    <property type="match status" value="1"/>
</dbReference>
<dbReference type="Pfam" id="PF01189">
    <property type="entry name" value="Methyltr_RsmB-F"/>
    <property type="match status" value="1"/>
</dbReference>
<evidence type="ECO:0000313" key="17">
    <source>
        <dbReference type="Proteomes" id="UP000265816"/>
    </source>
</evidence>
<gene>
    <name evidence="16" type="primary">rsmB</name>
    <name evidence="16" type="ORF">D1970_03690</name>
</gene>
<comment type="function">
    <text evidence="1">Specifically methylates the cytosine at position 967 (m5C967) of 16S rRNA.</text>
</comment>
<dbReference type="Gene3D" id="3.30.70.1170">
    <property type="entry name" value="Sun protein, domain 3"/>
    <property type="match status" value="1"/>
</dbReference>
<dbReference type="NCBIfam" id="NF011494">
    <property type="entry name" value="PRK14902.1"/>
    <property type="match status" value="1"/>
</dbReference>
<dbReference type="CDD" id="cd02440">
    <property type="entry name" value="AdoMet_MTases"/>
    <property type="match status" value="1"/>
</dbReference>
<dbReference type="GO" id="GO:0008649">
    <property type="term" value="F:rRNA methyltransferase activity"/>
    <property type="evidence" value="ECO:0007669"/>
    <property type="project" value="InterPro"/>
</dbReference>
<dbReference type="InterPro" id="IPR018314">
    <property type="entry name" value="RsmB/NOL1/NOP2-like_CS"/>
</dbReference>
<dbReference type="PANTHER" id="PTHR22807:SF53">
    <property type="entry name" value="RIBOSOMAL RNA SMALL SUBUNIT METHYLTRANSFERASE B-RELATED"/>
    <property type="match status" value="1"/>
</dbReference>
<dbReference type="PROSITE" id="PS51686">
    <property type="entry name" value="SAM_MT_RSMB_NOP"/>
    <property type="match status" value="1"/>
</dbReference>
<dbReference type="Pfam" id="PF01029">
    <property type="entry name" value="NusB"/>
    <property type="match status" value="1"/>
</dbReference>
<dbReference type="FunFam" id="1.10.940.10:FF:000006">
    <property type="entry name" value="16S rRNA (Cytosine(967)-C(5))-methyltransferase RsmB"/>
    <property type="match status" value="1"/>
</dbReference>
<dbReference type="InterPro" id="IPR023267">
    <property type="entry name" value="RCMT"/>
</dbReference>
<dbReference type="OrthoDB" id="9810297at2"/>
<protein>
    <recommendedName>
        <fullName evidence="4">16S rRNA (cytosine(967)-C(5))-methyltransferase</fullName>
        <ecNumber evidence="4">2.1.1.176</ecNumber>
    </recommendedName>
    <alternativeName>
        <fullName evidence="11">16S rRNA m5C967 methyltransferase</fullName>
    </alternativeName>
    <alternativeName>
        <fullName evidence="12">rRNA (cytosine-C(5)-)-methyltransferase RsmB</fullName>
    </alternativeName>
</protein>
<dbReference type="PRINTS" id="PR02008">
    <property type="entry name" value="RCMTFAMILY"/>
</dbReference>
<dbReference type="InterPro" id="IPR029063">
    <property type="entry name" value="SAM-dependent_MTases_sf"/>
</dbReference>
<dbReference type="Gene3D" id="3.40.50.150">
    <property type="entry name" value="Vaccinia Virus protein VP39"/>
    <property type="match status" value="1"/>
</dbReference>
<dbReference type="GO" id="GO:0005737">
    <property type="term" value="C:cytoplasm"/>
    <property type="evidence" value="ECO:0007669"/>
    <property type="project" value="UniProtKB-SubCell"/>
</dbReference>
<feature type="binding site" evidence="14">
    <location>
        <position position="285"/>
    </location>
    <ligand>
        <name>S-adenosyl-L-methionine</name>
        <dbReference type="ChEBI" id="CHEBI:59789"/>
    </ligand>
</feature>
<evidence type="ECO:0000256" key="13">
    <source>
        <dbReference type="ARBA" id="ARBA00047283"/>
    </source>
</evidence>
<evidence type="ECO:0000256" key="1">
    <source>
        <dbReference type="ARBA" id="ARBA00002724"/>
    </source>
</evidence>
<dbReference type="InterPro" id="IPR035926">
    <property type="entry name" value="NusB-like_sf"/>
</dbReference>
<dbReference type="AlphaFoldDB" id="A0A398BDQ1"/>
<name>A0A398BDQ1_9BACI</name>
<feature type="binding site" evidence="14">
    <location>
        <begin position="261"/>
        <end position="267"/>
    </location>
    <ligand>
        <name>S-adenosyl-L-methionine</name>
        <dbReference type="ChEBI" id="CHEBI:59789"/>
    </ligand>
</feature>
<sequence>MNSNRKNVRETALELLESIEKNQAYSNLLLNSTINKNKISPKDTGLLTELVYGTLQRRMTLDFYLAPFIKNAKKLEKWVLQLLRVTVYQMVYLDRVPDRAAIYEAVEIAKRRGHKGIAGVVNGVLRTIQREGLPSLDSIKDPAERMAIETSHPLWLVQRWISQFGKEKAGEICAMNVLAPLQTARVNLGKTTREACIELLEQEGFAVEASPITPEAIRCLRGNLAASNAYKEGLLSIQDESSMLAAHALGVEKGDTILDACAAPGGKSTHIAEKLFETGKVVSLDLHAHKVKLIVDNATRLGLSNIEAIEMDSRKAPDHFEKESFDRILLDAPCSGLGVIRRKPDMKYTKRESDLDRLQEIQLNLLDAVAPLLKKGGTLVYSTCTLDSQENEETVSSFLDSHREFEEDASLPDRMPEGVKPFMKGFSTQILPQYFGSDGFYIASMKRKADDELGITENTR</sequence>
<dbReference type="Gene3D" id="1.10.940.10">
    <property type="entry name" value="NusB-like"/>
    <property type="match status" value="1"/>
</dbReference>
<dbReference type="EMBL" id="QWVT01000008">
    <property type="protein sequence ID" value="RID87947.1"/>
    <property type="molecule type" value="Genomic_DNA"/>
</dbReference>
<dbReference type="SUPFAM" id="SSF48013">
    <property type="entry name" value="NusB-like"/>
    <property type="match status" value="1"/>
</dbReference>
<feature type="domain" description="SAM-dependent MTase RsmB/NOP-type" evidence="15">
    <location>
        <begin position="172"/>
        <end position="448"/>
    </location>
</feature>
<accession>A0A398BDQ1</accession>
<dbReference type="SUPFAM" id="SSF53335">
    <property type="entry name" value="S-adenosyl-L-methionine-dependent methyltransferases"/>
    <property type="match status" value="1"/>
</dbReference>
<keyword evidence="10 14" id="KW-0694">RNA-binding</keyword>
<dbReference type="GO" id="GO:0006355">
    <property type="term" value="P:regulation of DNA-templated transcription"/>
    <property type="evidence" value="ECO:0007669"/>
    <property type="project" value="InterPro"/>
</dbReference>
<evidence type="ECO:0000256" key="11">
    <source>
        <dbReference type="ARBA" id="ARBA00030399"/>
    </source>
</evidence>
<keyword evidence="17" id="KW-1185">Reference proteome</keyword>
<keyword evidence="7 14" id="KW-0489">Methyltransferase</keyword>
<evidence type="ECO:0000313" key="16">
    <source>
        <dbReference type="EMBL" id="RID87947.1"/>
    </source>
</evidence>